<sequence>MNTRFTSKTTSAIALNRRSFLIGTGSLTVGVAFGSLGAASAFAQDAAFTESSEGFQPSVFVSIEFGGAVRIFYNKAEMGQGVLTGLPMIIAEEMDADWANVVIERAPGVGPYGNQGTVGSTSTSRQFTEFRLIGAQVRRVLMMNAAEMLDVPLEELTTEPHAVVHAASGQRLNYGEIAAGGKVPDPLPEMTEADLKSPQDFRIIGSQDIKRYDIPSKVNGTAVFGIDVDVPDMLYGAVLRAPVAGEEPVDIDDAAALDVAGVVAVVPMLNGVGVVAESLYAAKAGVAALDVSWTDTAFARGFNSDAALDDGLVTIDDDNAEWVVQGEAGDFDAAERVEKLTFRTNMVAHACMEPMNATVIANDDGSFEVWAGVQNPNIALAAVRGAAGREDAEVALNVTLLGGGFGRRNEADYVRDATTLALGVPGRPVKVVWTREEDIHNDPFRPLSVQQVQAALDADNNIIGWRHRVLTPAYGAGDATTTLAAAEFEGFDFLTAGGGSHPYTELRQTEYMHMPTGIKVGAWRGISDSYMKYAIESMIDHVATLRDEDPVAFRLSMLSENTRAADIIRTVADMAGWDSFEAQEGRALGIGYSDALGSHTACVADVSVDRETGVLTIHKIWAAIDPGTVVMPDQVAAQIEGSIIFSLSPTLKEMVRFADGVPQANNFYDYQVMRQNDVPEIEVRVVSTDAAPGGVGEAGISPLVPAVTNAMSRALGGVHFGYLPLLPEKVLEAIEA</sequence>
<keyword evidence="3" id="KW-1185">Reference proteome</keyword>
<dbReference type="SUPFAM" id="SSF56003">
    <property type="entry name" value="Molybdenum cofactor-binding domain"/>
    <property type="match status" value="2"/>
</dbReference>
<dbReference type="InterPro" id="IPR037165">
    <property type="entry name" value="AldOxase/xan_DH_Mopterin-bd_sf"/>
</dbReference>
<gene>
    <name evidence="2" type="ORF">SAMN04487974_105148</name>
</gene>
<reference evidence="2 3" key="1">
    <citation type="submission" date="2016-10" db="EMBL/GenBank/DDBJ databases">
        <authorList>
            <person name="de Groot N.N."/>
        </authorList>
    </citation>
    <scope>NUCLEOTIDE SEQUENCE [LARGE SCALE GENOMIC DNA]</scope>
    <source>
        <strain evidence="2 3">CGMCC 1.10267</strain>
    </source>
</reference>
<dbReference type="InterPro" id="IPR006311">
    <property type="entry name" value="TAT_signal"/>
</dbReference>
<dbReference type="Gene3D" id="3.90.1170.50">
    <property type="entry name" value="Aldehyde oxidase/xanthine dehydrogenase, a/b hammerhead"/>
    <property type="match status" value="1"/>
</dbReference>
<evidence type="ECO:0000259" key="1">
    <source>
        <dbReference type="SMART" id="SM01008"/>
    </source>
</evidence>
<feature type="domain" description="Aldehyde oxidase/xanthine dehydrogenase a/b hammerhead" evidence="1">
    <location>
        <begin position="219"/>
        <end position="297"/>
    </location>
</feature>
<accession>A0A1G7W3Q7</accession>
<dbReference type="InterPro" id="IPR012368">
    <property type="entry name" value="OxRdtase_Mopterin-bd_su_IorB"/>
</dbReference>
<dbReference type="Pfam" id="PF20256">
    <property type="entry name" value="MoCoBD_2"/>
    <property type="match status" value="2"/>
</dbReference>
<dbReference type="GO" id="GO:0016491">
    <property type="term" value="F:oxidoreductase activity"/>
    <property type="evidence" value="ECO:0007669"/>
    <property type="project" value="InterPro"/>
</dbReference>
<organism evidence="2 3">
    <name type="scientific">Pelagibacterium luteolum</name>
    <dbReference type="NCBI Taxonomy" id="440168"/>
    <lineage>
        <taxon>Bacteria</taxon>
        <taxon>Pseudomonadati</taxon>
        <taxon>Pseudomonadota</taxon>
        <taxon>Alphaproteobacteria</taxon>
        <taxon>Hyphomicrobiales</taxon>
        <taxon>Devosiaceae</taxon>
        <taxon>Pelagibacterium</taxon>
    </lineage>
</organism>
<dbReference type="PROSITE" id="PS51318">
    <property type="entry name" value="TAT"/>
    <property type="match status" value="1"/>
</dbReference>
<dbReference type="RefSeq" id="WP_090596058.1">
    <property type="nucleotide sequence ID" value="NZ_FNCS01000005.1"/>
</dbReference>
<dbReference type="InterPro" id="IPR008274">
    <property type="entry name" value="AldOxase/xan_DH_MoCoBD1"/>
</dbReference>
<dbReference type="PANTHER" id="PTHR47495:SF2">
    <property type="entry name" value="ALDEHYDE DEHYDROGENASE"/>
    <property type="match status" value="1"/>
</dbReference>
<dbReference type="STRING" id="440168.SAMN04487974_105148"/>
<evidence type="ECO:0000313" key="2">
    <source>
        <dbReference type="EMBL" id="SDG65810.1"/>
    </source>
</evidence>
<proteinExistence type="predicted"/>
<name>A0A1G7W3Q7_9HYPH</name>
<dbReference type="AlphaFoldDB" id="A0A1G7W3Q7"/>
<protein>
    <submittedName>
        <fullName evidence="2">Isoquinoline 1-oxidoreductase, beta subunit</fullName>
    </submittedName>
</protein>
<dbReference type="InterPro" id="IPR000674">
    <property type="entry name" value="Ald_Oxase/Xan_DH_a/b"/>
</dbReference>
<dbReference type="OrthoDB" id="9767994at2"/>
<dbReference type="InterPro" id="IPR046867">
    <property type="entry name" value="AldOxase/xan_DH_MoCoBD2"/>
</dbReference>
<dbReference type="Pfam" id="PF02738">
    <property type="entry name" value="MoCoBD_1"/>
    <property type="match status" value="1"/>
</dbReference>
<dbReference type="Proteomes" id="UP000199495">
    <property type="component" value="Unassembled WGS sequence"/>
</dbReference>
<dbReference type="SMART" id="SM01008">
    <property type="entry name" value="Ald_Xan_dh_C"/>
    <property type="match status" value="1"/>
</dbReference>
<dbReference type="EMBL" id="FNCS01000005">
    <property type="protein sequence ID" value="SDG65810.1"/>
    <property type="molecule type" value="Genomic_DNA"/>
</dbReference>
<dbReference type="Gene3D" id="3.30.365.10">
    <property type="entry name" value="Aldehyde oxidase/xanthine dehydrogenase, molybdopterin binding domain"/>
    <property type="match status" value="4"/>
</dbReference>
<dbReference type="PANTHER" id="PTHR47495">
    <property type="entry name" value="ALDEHYDE DEHYDROGENASE"/>
    <property type="match status" value="1"/>
</dbReference>
<dbReference type="PIRSF" id="PIRSF036389">
    <property type="entry name" value="IOR_B"/>
    <property type="match status" value="1"/>
</dbReference>
<dbReference type="InterPro" id="IPR052516">
    <property type="entry name" value="N-heterocyclic_Hydroxylase"/>
</dbReference>
<evidence type="ECO:0000313" key="3">
    <source>
        <dbReference type="Proteomes" id="UP000199495"/>
    </source>
</evidence>